<feature type="region of interest" description="Disordered" evidence="1">
    <location>
        <begin position="235"/>
        <end position="292"/>
    </location>
</feature>
<proteinExistence type="predicted"/>
<dbReference type="Proteomes" id="UP000031575">
    <property type="component" value="Unassembled WGS sequence"/>
</dbReference>
<dbReference type="EMBL" id="AWTV01000009">
    <property type="protein sequence ID" value="KIH88027.1"/>
    <property type="molecule type" value="Genomic_DNA"/>
</dbReference>
<dbReference type="RefSeq" id="XP_040616037.1">
    <property type="nucleotide sequence ID" value="XM_040765370.1"/>
</dbReference>
<feature type="compositionally biased region" description="Low complexity" evidence="1">
    <location>
        <begin position="238"/>
        <end position="254"/>
    </location>
</feature>
<feature type="compositionally biased region" description="Polar residues" evidence="1">
    <location>
        <begin position="256"/>
        <end position="276"/>
    </location>
</feature>
<keyword evidence="3" id="KW-1185">Reference proteome</keyword>
<feature type="compositionally biased region" description="Low complexity" evidence="1">
    <location>
        <begin position="489"/>
        <end position="500"/>
    </location>
</feature>
<feature type="compositionally biased region" description="Low complexity" evidence="1">
    <location>
        <begin position="184"/>
        <end position="201"/>
    </location>
</feature>
<evidence type="ECO:0000313" key="3">
    <source>
        <dbReference type="Proteomes" id="UP000031575"/>
    </source>
</evidence>
<feature type="region of interest" description="Disordered" evidence="1">
    <location>
        <begin position="1"/>
        <end position="77"/>
    </location>
</feature>
<sequence>MTAAPRSQMTPDDDDVGTTFLLSRMDGHTHTTQEQPAGSPLSSDNDNDSLFKTKTTPLTSASSPSLSLMPPPLPQRDARRKSCFLDAMLDPKTALSVDMTVTPTTSKAALTSAITSPPTPLDVYLSSEEDASSLGDLSDFDFDSDEFDDYGGEFEEATATSAAVIARTSTNNSAPAAVATNTTSATASLQNNSTAAATTATHTRRHSHDIARVVSVVYAGKPSLVDLGVEREARRQSLHNARSPSSSASSVVLSETRPSTSSGGSMLSTAPSSTVSPAKHQQKRNSSSSASMGSISIGGLGGNGMLASFSARKLALTAAAVTATTNANTASVGRSRAPVLPSLKTTATVAAVPSPTAPGSAVDAIAAVSAPIMAAPARSYTTSVLVAGGESTVAASSPRTPTFGTAGLLRGMTRSLRVSSRRGLGRRESMVEKVPTPTSATAVSPSLLLDTPGNRKSLALSVVSSMTLMNAPPPGPPNEDGFDGNDSMAATTPRRLATPTDLVVSRKSSGGSFLGNLAGRRRSLRLL</sequence>
<organism evidence="2 3">
    <name type="scientific">Sporothrix brasiliensis 5110</name>
    <dbReference type="NCBI Taxonomy" id="1398154"/>
    <lineage>
        <taxon>Eukaryota</taxon>
        <taxon>Fungi</taxon>
        <taxon>Dikarya</taxon>
        <taxon>Ascomycota</taxon>
        <taxon>Pezizomycotina</taxon>
        <taxon>Sordariomycetes</taxon>
        <taxon>Sordariomycetidae</taxon>
        <taxon>Ophiostomatales</taxon>
        <taxon>Ophiostomataceae</taxon>
        <taxon>Sporothrix</taxon>
    </lineage>
</organism>
<feature type="region of interest" description="Disordered" evidence="1">
    <location>
        <begin position="184"/>
        <end position="207"/>
    </location>
</feature>
<protein>
    <submittedName>
        <fullName evidence="2">Uncharacterized protein</fullName>
    </submittedName>
</protein>
<dbReference type="OrthoDB" id="4838114at2759"/>
<evidence type="ECO:0000256" key="1">
    <source>
        <dbReference type="SAM" id="MobiDB-lite"/>
    </source>
</evidence>
<dbReference type="VEuPathDB" id="FungiDB:SPBR_07116"/>
<comment type="caution">
    <text evidence="2">The sequence shown here is derived from an EMBL/GenBank/DDBJ whole genome shotgun (WGS) entry which is preliminary data.</text>
</comment>
<dbReference type="HOGENOM" id="CLU_516972_0_0_1"/>
<feature type="compositionally biased region" description="Low complexity" evidence="1">
    <location>
        <begin position="41"/>
        <end position="68"/>
    </location>
</feature>
<dbReference type="GeneID" id="63680291"/>
<name>A0A0C2ISR7_9PEZI</name>
<reference evidence="2 3" key="1">
    <citation type="journal article" date="2014" name="BMC Genomics">
        <title>Comparative genomics of the major fungal agents of human and animal Sporotrichosis: Sporothrix schenckii and Sporothrix brasiliensis.</title>
        <authorList>
            <person name="Teixeira M.M."/>
            <person name="de Almeida L.G."/>
            <person name="Kubitschek-Barreira P."/>
            <person name="Alves F.L."/>
            <person name="Kioshima E.S."/>
            <person name="Abadio A.K."/>
            <person name="Fernandes L."/>
            <person name="Derengowski L.S."/>
            <person name="Ferreira K.S."/>
            <person name="Souza R.C."/>
            <person name="Ruiz J.C."/>
            <person name="de Andrade N.C."/>
            <person name="Paes H.C."/>
            <person name="Nicola A.M."/>
            <person name="Albuquerque P."/>
            <person name="Gerber A.L."/>
            <person name="Martins V.P."/>
            <person name="Peconick L.D."/>
            <person name="Neto A.V."/>
            <person name="Chaucanez C.B."/>
            <person name="Silva P.A."/>
            <person name="Cunha O.L."/>
            <person name="de Oliveira F.F."/>
            <person name="dos Santos T.C."/>
            <person name="Barros A.L."/>
            <person name="Soares M.A."/>
            <person name="de Oliveira L.M."/>
            <person name="Marini M.M."/>
            <person name="Villalobos-Duno H."/>
            <person name="Cunha M.M."/>
            <person name="de Hoog S."/>
            <person name="da Silveira J.F."/>
            <person name="Henrissat B."/>
            <person name="Nino-Vega G.A."/>
            <person name="Cisalpino P.S."/>
            <person name="Mora-Montes H.M."/>
            <person name="Almeida S.R."/>
            <person name="Stajich J.E."/>
            <person name="Lopes-Bezerra L.M."/>
            <person name="Vasconcelos A.T."/>
            <person name="Felipe M.S."/>
        </authorList>
    </citation>
    <scope>NUCLEOTIDE SEQUENCE [LARGE SCALE GENOMIC DNA]</scope>
    <source>
        <strain evidence="2 3">5110</strain>
    </source>
</reference>
<gene>
    <name evidence="2" type="ORF">SPBR_07116</name>
</gene>
<accession>A0A0C2ISR7</accession>
<feature type="region of interest" description="Disordered" evidence="1">
    <location>
        <begin position="472"/>
        <end position="516"/>
    </location>
</feature>
<dbReference type="AlphaFoldDB" id="A0A0C2ISR7"/>
<feature type="compositionally biased region" description="Polar residues" evidence="1">
    <location>
        <begin position="1"/>
        <end position="10"/>
    </location>
</feature>
<evidence type="ECO:0000313" key="2">
    <source>
        <dbReference type="EMBL" id="KIH88027.1"/>
    </source>
</evidence>
<feature type="region of interest" description="Disordered" evidence="1">
    <location>
        <begin position="417"/>
        <end position="445"/>
    </location>
</feature>